<evidence type="ECO:0000313" key="6">
    <source>
        <dbReference type="EMBL" id="QJA77921.1"/>
    </source>
</evidence>
<dbReference type="GO" id="GO:0016788">
    <property type="term" value="F:hydrolase activity, acting on ester bonds"/>
    <property type="evidence" value="ECO:0007669"/>
    <property type="project" value="InterPro"/>
</dbReference>
<accession>A0A6H1ZZG2</accession>
<dbReference type="AlphaFoldDB" id="A0A6H1ZZG2"/>
<dbReference type="EMBL" id="MT144973">
    <property type="protein sequence ID" value="QJI02076.1"/>
    <property type="molecule type" value="Genomic_DNA"/>
</dbReference>
<dbReference type="EMBL" id="MT142980">
    <property type="protein sequence ID" value="QJA91333.1"/>
    <property type="molecule type" value="Genomic_DNA"/>
</dbReference>
<dbReference type="InterPro" id="IPR014883">
    <property type="entry name" value="VRR_NUC"/>
</dbReference>
<sequence length="97" mass="10800">MNQSERDITRAIRGILKVLGVFHWKVLQGSGSTPGVSDILGIYQGRMFAIMVKLAGDLSDHQQRFIDRINREGGIAFTARSIDDVIDGLGVRDRFLI</sequence>
<dbReference type="GO" id="GO:0003676">
    <property type="term" value="F:nucleic acid binding"/>
    <property type="evidence" value="ECO:0007669"/>
    <property type="project" value="InterPro"/>
</dbReference>
<organism evidence="5">
    <name type="scientific">viral metagenome</name>
    <dbReference type="NCBI Taxonomy" id="1070528"/>
    <lineage>
        <taxon>unclassified sequences</taxon>
        <taxon>metagenomes</taxon>
        <taxon>organismal metagenomes</taxon>
    </lineage>
</organism>
<dbReference type="GO" id="GO:0004518">
    <property type="term" value="F:nuclease activity"/>
    <property type="evidence" value="ECO:0007669"/>
    <property type="project" value="UniProtKB-KW"/>
</dbReference>
<comment type="cofactor">
    <cofactor evidence="1">
        <name>Mg(2+)</name>
        <dbReference type="ChEBI" id="CHEBI:18420"/>
    </cofactor>
</comment>
<keyword evidence="2" id="KW-0540">Nuclease</keyword>
<proteinExistence type="predicted"/>
<dbReference type="EMBL" id="MT142310">
    <property type="protein sequence ID" value="QJA77921.1"/>
    <property type="molecule type" value="Genomic_DNA"/>
</dbReference>
<gene>
    <name evidence="6" type="ORF">MM415A01183_0007</name>
    <name evidence="7" type="ORF">MM415B03397_0006</name>
    <name evidence="5" type="ORF">TM448A03014_0012</name>
    <name evidence="8" type="ORF">TM448B02918_0006</name>
</gene>
<name>A0A6H1ZZG2_9ZZZZ</name>
<evidence type="ECO:0000259" key="4">
    <source>
        <dbReference type="SMART" id="SM00990"/>
    </source>
</evidence>
<feature type="domain" description="VRR-NUC" evidence="4">
    <location>
        <begin position="3"/>
        <end position="83"/>
    </location>
</feature>
<evidence type="ECO:0000256" key="3">
    <source>
        <dbReference type="ARBA" id="ARBA00022801"/>
    </source>
</evidence>
<dbReference type="InterPro" id="IPR011856">
    <property type="entry name" value="tRNA_endonuc-like_dom_sf"/>
</dbReference>
<evidence type="ECO:0000256" key="1">
    <source>
        <dbReference type="ARBA" id="ARBA00001946"/>
    </source>
</evidence>
<reference evidence="5" key="1">
    <citation type="submission" date="2020-03" db="EMBL/GenBank/DDBJ databases">
        <title>The deep terrestrial virosphere.</title>
        <authorList>
            <person name="Holmfeldt K."/>
            <person name="Nilsson E."/>
            <person name="Simone D."/>
            <person name="Lopez-Fernandez M."/>
            <person name="Wu X."/>
            <person name="de Brujin I."/>
            <person name="Lundin D."/>
            <person name="Andersson A."/>
            <person name="Bertilsson S."/>
            <person name="Dopson M."/>
        </authorList>
    </citation>
    <scope>NUCLEOTIDE SEQUENCE</scope>
    <source>
        <strain evidence="6">MM415A01183</strain>
        <strain evidence="7">MM415B03397</strain>
        <strain evidence="5">TM448A03014</strain>
        <strain evidence="8">TM448B02918</strain>
    </source>
</reference>
<evidence type="ECO:0000313" key="8">
    <source>
        <dbReference type="EMBL" id="QJI02076.1"/>
    </source>
</evidence>
<evidence type="ECO:0000313" key="5">
    <source>
        <dbReference type="EMBL" id="QJA52791.1"/>
    </source>
</evidence>
<dbReference type="EMBL" id="MT144368">
    <property type="protein sequence ID" value="QJA52791.1"/>
    <property type="molecule type" value="Genomic_DNA"/>
</dbReference>
<protein>
    <recommendedName>
        <fullName evidence="4">VRR-NUC domain-containing protein</fullName>
    </recommendedName>
</protein>
<evidence type="ECO:0000256" key="2">
    <source>
        <dbReference type="ARBA" id="ARBA00022722"/>
    </source>
</evidence>
<dbReference type="SMART" id="SM00990">
    <property type="entry name" value="VRR_NUC"/>
    <property type="match status" value="1"/>
</dbReference>
<dbReference type="Gene3D" id="3.40.1350.10">
    <property type="match status" value="1"/>
</dbReference>
<keyword evidence="3" id="KW-0378">Hydrolase</keyword>
<evidence type="ECO:0000313" key="7">
    <source>
        <dbReference type="EMBL" id="QJA91333.1"/>
    </source>
</evidence>